<evidence type="ECO:0000256" key="1">
    <source>
        <dbReference type="SAM" id="SignalP"/>
    </source>
</evidence>
<evidence type="ECO:0000313" key="2">
    <source>
        <dbReference type="EMBL" id="CAF0797910.1"/>
    </source>
</evidence>
<proteinExistence type="predicted"/>
<feature type="chain" id="PRO_5033060609" evidence="1">
    <location>
        <begin position="19"/>
        <end position="149"/>
    </location>
</feature>
<dbReference type="AlphaFoldDB" id="A0A813SDQ5"/>
<sequence length="149" mass="17354">MLRLHFILLALFVIESNCFTIDMYSGLNHIHYESTLKVKDSNETGTHASFIYYDTGESFNKTLNNYTSLETALDLIVNSYNNHTDLNKTRIVMDKVPNEKPNVRLDKENNRILNSVLKNKKINGRINAEDNQEELSSRRRVRNFKNSIK</sequence>
<gene>
    <name evidence="2" type="ORF">OXX778_LOCUS6311</name>
</gene>
<dbReference type="OrthoDB" id="10596103at2759"/>
<accession>A0A813SDQ5</accession>
<dbReference type="EMBL" id="CAJNOC010000738">
    <property type="protein sequence ID" value="CAF0797910.1"/>
    <property type="molecule type" value="Genomic_DNA"/>
</dbReference>
<dbReference type="Proteomes" id="UP000663879">
    <property type="component" value="Unassembled WGS sequence"/>
</dbReference>
<evidence type="ECO:0000313" key="3">
    <source>
        <dbReference type="Proteomes" id="UP000663879"/>
    </source>
</evidence>
<name>A0A813SDQ5_9BILA</name>
<feature type="signal peptide" evidence="1">
    <location>
        <begin position="1"/>
        <end position="18"/>
    </location>
</feature>
<reference evidence="2" key="1">
    <citation type="submission" date="2021-02" db="EMBL/GenBank/DDBJ databases">
        <authorList>
            <person name="Nowell W R."/>
        </authorList>
    </citation>
    <scope>NUCLEOTIDE SEQUENCE</scope>
    <source>
        <strain evidence="2">Ploen Becks lab</strain>
    </source>
</reference>
<organism evidence="2 3">
    <name type="scientific">Brachionus calyciflorus</name>
    <dbReference type="NCBI Taxonomy" id="104777"/>
    <lineage>
        <taxon>Eukaryota</taxon>
        <taxon>Metazoa</taxon>
        <taxon>Spiralia</taxon>
        <taxon>Gnathifera</taxon>
        <taxon>Rotifera</taxon>
        <taxon>Eurotatoria</taxon>
        <taxon>Monogononta</taxon>
        <taxon>Pseudotrocha</taxon>
        <taxon>Ploima</taxon>
        <taxon>Brachionidae</taxon>
        <taxon>Brachionus</taxon>
    </lineage>
</organism>
<keyword evidence="1" id="KW-0732">Signal</keyword>
<protein>
    <submittedName>
        <fullName evidence="2">Uncharacterized protein</fullName>
    </submittedName>
</protein>
<comment type="caution">
    <text evidence="2">The sequence shown here is derived from an EMBL/GenBank/DDBJ whole genome shotgun (WGS) entry which is preliminary data.</text>
</comment>
<keyword evidence="3" id="KW-1185">Reference proteome</keyword>